<dbReference type="AlphaFoldDB" id="W1Y6N5"/>
<feature type="non-terminal residue" evidence="1">
    <location>
        <position position="1"/>
    </location>
</feature>
<comment type="caution">
    <text evidence="1">The sequence shown here is derived from an EMBL/GenBank/DDBJ whole genome shotgun (WGS) entry which is preliminary data.</text>
</comment>
<proteinExistence type="predicted"/>
<sequence>DLLLFVLCGINVTTLMIFTFKEWKKYRIDDQDLDGENKIAS</sequence>
<reference evidence="1" key="1">
    <citation type="submission" date="2013-12" db="EMBL/GenBank/DDBJ databases">
        <title>A Varibaculum cambriense genome reconstructed from a premature infant gut community with otherwise low bacterial novelty that shifts toward anaerobic metabolism during the third week of life.</title>
        <authorList>
            <person name="Brown C.T."/>
            <person name="Sharon I."/>
            <person name="Thomas B.C."/>
            <person name="Castelle C.J."/>
            <person name="Morowitz M.J."/>
            <person name="Banfield J.F."/>
        </authorList>
    </citation>
    <scope>NUCLEOTIDE SEQUENCE</scope>
</reference>
<protein>
    <submittedName>
        <fullName evidence="1">Uncharacterized protein</fullName>
    </submittedName>
</protein>
<name>W1Y6N5_9ZZZZ</name>
<accession>W1Y6N5</accession>
<organism evidence="1">
    <name type="scientific">human gut metagenome</name>
    <dbReference type="NCBI Taxonomy" id="408170"/>
    <lineage>
        <taxon>unclassified sequences</taxon>
        <taxon>metagenomes</taxon>
        <taxon>organismal metagenomes</taxon>
    </lineage>
</organism>
<gene>
    <name evidence="1" type="ORF">Q604_UNBC08471G0002</name>
</gene>
<dbReference type="EMBL" id="AZMM01008471">
    <property type="protein sequence ID" value="ETJ37310.1"/>
    <property type="molecule type" value="Genomic_DNA"/>
</dbReference>
<evidence type="ECO:0000313" key="1">
    <source>
        <dbReference type="EMBL" id="ETJ37310.1"/>
    </source>
</evidence>